<reference evidence="2 3" key="1">
    <citation type="submission" date="2017-09" db="EMBL/GenBank/DDBJ databases">
        <title>Depth-based differentiation of microbial function through sediment-hosted aquifers and enrichment of novel symbionts in the deep terrestrial subsurface.</title>
        <authorList>
            <person name="Probst A.J."/>
            <person name="Ladd B."/>
            <person name="Jarett J.K."/>
            <person name="Geller-Mcgrath D.E."/>
            <person name="Sieber C.M."/>
            <person name="Emerson J.B."/>
            <person name="Anantharaman K."/>
            <person name="Thomas B.C."/>
            <person name="Malmstrom R."/>
            <person name="Stieglmeier M."/>
            <person name="Klingl A."/>
            <person name="Woyke T."/>
            <person name="Ryan C.M."/>
            <person name="Banfield J.F."/>
        </authorList>
    </citation>
    <scope>NUCLEOTIDE SEQUENCE [LARGE SCALE GENOMIC DNA]</scope>
    <source>
        <strain evidence="2">CG23_combo_of_CG06-09_8_20_14_all_41_10</strain>
    </source>
</reference>
<accession>A0A2G9YKS5</accession>
<sequence>MLRQTKQDSINRIIDANINRAKEGLRVCEEIVRFTLNNRQLTSEFKRVRHKITLLVESLVSRDKLLKERISFKDVGRGINAGELRREGLGGIFSANIQRAKESVRVLEEFSKLINIKAALGFKSIRYKIYEIEKKVFIRKLR</sequence>
<dbReference type="Proteomes" id="UP000231292">
    <property type="component" value="Unassembled WGS sequence"/>
</dbReference>
<name>A0A2G9YKS5_9BACT</name>
<dbReference type="AlphaFoldDB" id="A0A2G9YKS5"/>
<dbReference type="Pfam" id="PF17792">
    <property type="entry name" value="ThiD2"/>
    <property type="match status" value="1"/>
</dbReference>
<evidence type="ECO:0000313" key="3">
    <source>
        <dbReference type="Proteomes" id="UP000231292"/>
    </source>
</evidence>
<dbReference type="InterPro" id="IPR041397">
    <property type="entry name" value="ThiD2"/>
</dbReference>
<proteinExistence type="predicted"/>
<evidence type="ECO:0000313" key="2">
    <source>
        <dbReference type="EMBL" id="PIP19840.1"/>
    </source>
</evidence>
<organism evidence="2 3">
    <name type="scientific">Candidatus Sherwoodlollariibacterium unditelluris</name>
    <dbReference type="NCBI Taxonomy" id="1974757"/>
    <lineage>
        <taxon>Bacteria</taxon>
        <taxon>Pseudomonadati</taxon>
        <taxon>Candidatus Omnitrophota</taxon>
        <taxon>Candidatus Sherwoodlollariibacterium</taxon>
    </lineage>
</organism>
<evidence type="ECO:0000259" key="1">
    <source>
        <dbReference type="Pfam" id="PF17792"/>
    </source>
</evidence>
<dbReference type="EMBL" id="PCRK01000012">
    <property type="protein sequence ID" value="PIP19840.1"/>
    <property type="molecule type" value="Genomic_DNA"/>
</dbReference>
<protein>
    <submittedName>
        <fullName evidence="2">Thiamine-phosphate pyrophosphorylase</fullName>
    </submittedName>
</protein>
<gene>
    <name evidence="2" type="ORF">COX41_00795</name>
</gene>
<comment type="caution">
    <text evidence="2">The sequence shown here is derived from an EMBL/GenBank/DDBJ whole genome shotgun (WGS) entry which is preliminary data.</text>
</comment>
<feature type="domain" description="ThiD2" evidence="1">
    <location>
        <begin position="12"/>
        <end position="135"/>
    </location>
</feature>